<evidence type="ECO:0000256" key="1">
    <source>
        <dbReference type="SAM" id="Phobius"/>
    </source>
</evidence>
<keyword evidence="1" id="KW-0812">Transmembrane</keyword>
<feature type="non-terminal residue" evidence="2">
    <location>
        <position position="128"/>
    </location>
</feature>
<dbReference type="AlphaFoldDB" id="A0A383F1G5"/>
<feature type="transmembrane region" description="Helical" evidence="1">
    <location>
        <begin position="84"/>
        <end position="105"/>
    </location>
</feature>
<sequence>MAQENLEKHSRWDRIKSILSAAALLLAVIGGIAMAGGGALWLWANDLRDFGLGVMGVGLGIFIVAVIFSTVNVRQALSGQRGRFAINAIVMISAFVGIIVFINFISYSNVGRMDTTASKQFSLALQSV</sequence>
<evidence type="ECO:0000313" key="2">
    <source>
        <dbReference type="EMBL" id="SVE62976.1"/>
    </source>
</evidence>
<protein>
    <submittedName>
        <fullName evidence="2">Uncharacterized protein</fullName>
    </submittedName>
</protein>
<dbReference type="EMBL" id="UINC01230727">
    <property type="protein sequence ID" value="SVE62976.1"/>
    <property type="molecule type" value="Genomic_DNA"/>
</dbReference>
<name>A0A383F1G5_9ZZZZ</name>
<proteinExistence type="predicted"/>
<keyword evidence="1" id="KW-0472">Membrane</keyword>
<feature type="transmembrane region" description="Helical" evidence="1">
    <location>
        <begin position="50"/>
        <end position="72"/>
    </location>
</feature>
<keyword evidence="1" id="KW-1133">Transmembrane helix</keyword>
<reference evidence="2" key="1">
    <citation type="submission" date="2018-05" db="EMBL/GenBank/DDBJ databases">
        <authorList>
            <person name="Lanie J.A."/>
            <person name="Ng W.-L."/>
            <person name="Kazmierczak K.M."/>
            <person name="Andrzejewski T.M."/>
            <person name="Davidsen T.M."/>
            <person name="Wayne K.J."/>
            <person name="Tettelin H."/>
            <person name="Glass J.I."/>
            <person name="Rusch D."/>
            <person name="Podicherti R."/>
            <person name="Tsui H.-C.T."/>
            <person name="Winkler M.E."/>
        </authorList>
    </citation>
    <scope>NUCLEOTIDE SEQUENCE</scope>
</reference>
<organism evidence="2">
    <name type="scientific">marine metagenome</name>
    <dbReference type="NCBI Taxonomy" id="408172"/>
    <lineage>
        <taxon>unclassified sequences</taxon>
        <taxon>metagenomes</taxon>
        <taxon>ecological metagenomes</taxon>
    </lineage>
</organism>
<gene>
    <name evidence="2" type="ORF">METZ01_LOCUS515830</name>
</gene>
<feature type="transmembrane region" description="Helical" evidence="1">
    <location>
        <begin position="21"/>
        <end position="44"/>
    </location>
</feature>
<accession>A0A383F1G5</accession>